<evidence type="ECO:0000313" key="3">
    <source>
        <dbReference type="EMBL" id="KAA0189816.1"/>
    </source>
</evidence>
<gene>
    <name evidence="3" type="ORF">FBUS_05997</name>
</gene>
<feature type="domain" description="KHDC4/BBP-like KH-domain type I" evidence="2">
    <location>
        <begin position="6"/>
        <end position="86"/>
    </location>
</feature>
<dbReference type="AlphaFoldDB" id="A0A8E0VI98"/>
<proteinExistence type="predicted"/>
<dbReference type="OrthoDB" id="6777263at2759"/>
<name>A0A8E0VI98_9TREM</name>
<keyword evidence="1" id="KW-0694">RNA-binding</keyword>
<sequence>MPTTENNSFNFVGRILGPDGSTAKCLQQCLGVKLMVRGRGSMRDRKKEEANIGKPNWEHLNDKLHVVLTVEDYENRAQVRLDKASEYIALFLRESLKSVSPLAFNQFCERVCVSVQKLGRIHSMESQGQISWEI</sequence>
<dbReference type="SUPFAM" id="SSF54791">
    <property type="entry name" value="Eukaryotic type KH-domain (KH-domain type I)"/>
    <property type="match status" value="1"/>
</dbReference>
<dbReference type="Gene3D" id="3.30.1370.10">
    <property type="entry name" value="K Homology domain, type 1"/>
    <property type="match status" value="1"/>
</dbReference>
<dbReference type="PANTHER" id="PTHR11208">
    <property type="entry name" value="RNA-BINDING PROTEIN RELATED"/>
    <property type="match status" value="1"/>
</dbReference>
<evidence type="ECO:0000256" key="1">
    <source>
        <dbReference type="ARBA" id="ARBA00022884"/>
    </source>
</evidence>
<dbReference type="InterPro" id="IPR055256">
    <property type="entry name" value="KH_1_KHDC4/BBP-like"/>
</dbReference>
<comment type="caution">
    <text evidence="3">The sequence shown here is derived from an EMBL/GenBank/DDBJ whole genome shotgun (WGS) entry which is preliminary data.</text>
</comment>
<dbReference type="InterPro" id="IPR045071">
    <property type="entry name" value="BBP-like"/>
</dbReference>
<reference evidence="3" key="1">
    <citation type="submission" date="2019-05" db="EMBL/GenBank/DDBJ databases">
        <title>Annotation for the trematode Fasciolopsis buski.</title>
        <authorList>
            <person name="Choi Y.-J."/>
        </authorList>
    </citation>
    <scope>NUCLEOTIDE SEQUENCE</scope>
    <source>
        <strain evidence="3">HT</strain>
        <tissue evidence="3">Whole worm</tissue>
    </source>
</reference>
<dbReference type="Proteomes" id="UP000728185">
    <property type="component" value="Unassembled WGS sequence"/>
</dbReference>
<dbReference type="GO" id="GO:0003729">
    <property type="term" value="F:mRNA binding"/>
    <property type="evidence" value="ECO:0007669"/>
    <property type="project" value="TreeGrafter"/>
</dbReference>
<evidence type="ECO:0000313" key="4">
    <source>
        <dbReference type="Proteomes" id="UP000728185"/>
    </source>
</evidence>
<protein>
    <submittedName>
        <fullName evidence="3">Protein quaking</fullName>
    </submittedName>
</protein>
<keyword evidence="4" id="KW-1185">Reference proteome</keyword>
<organism evidence="3 4">
    <name type="scientific">Fasciolopsis buskii</name>
    <dbReference type="NCBI Taxonomy" id="27845"/>
    <lineage>
        <taxon>Eukaryota</taxon>
        <taxon>Metazoa</taxon>
        <taxon>Spiralia</taxon>
        <taxon>Lophotrochozoa</taxon>
        <taxon>Platyhelminthes</taxon>
        <taxon>Trematoda</taxon>
        <taxon>Digenea</taxon>
        <taxon>Plagiorchiida</taxon>
        <taxon>Echinostomata</taxon>
        <taxon>Echinostomatoidea</taxon>
        <taxon>Fasciolidae</taxon>
        <taxon>Fasciolopsis</taxon>
    </lineage>
</organism>
<evidence type="ECO:0000259" key="2">
    <source>
        <dbReference type="Pfam" id="PF22675"/>
    </source>
</evidence>
<dbReference type="GO" id="GO:0005634">
    <property type="term" value="C:nucleus"/>
    <property type="evidence" value="ECO:0007669"/>
    <property type="project" value="TreeGrafter"/>
</dbReference>
<dbReference type="InterPro" id="IPR036612">
    <property type="entry name" value="KH_dom_type_1_sf"/>
</dbReference>
<accession>A0A8E0VI98</accession>
<dbReference type="CDD" id="cd22383">
    <property type="entry name" value="KH-I_Hqk_like"/>
    <property type="match status" value="1"/>
</dbReference>
<dbReference type="EMBL" id="LUCM01007511">
    <property type="protein sequence ID" value="KAA0189816.1"/>
    <property type="molecule type" value="Genomic_DNA"/>
</dbReference>
<dbReference type="PANTHER" id="PTHR11208:SF125">
    <property type="entry name" value="KH DOMAIN-CONTAINING RNA-BINDING PROTEIN QKI"/>
    <property type="match status" value="1"/>
</dbReference>
<dbReference type="GO" id="GO:0048024">
    <property type="term" value="P:regulation of mRNA splicing, via spliceosome"/>
    <property type="evidence" value="ECO:0007669"/>
    <property type="project" value="TreeGrafter"/>
</dbReference>
<dbReference type="Pfam" id="PF22675">
    <property type="entry name" value="KH-I_KHDC4-BBP"/>
    <property type="match status" value="1"/>
</dbReference>